<dbReference type="Pfam" id="PF09668">
    <property type="entry name" value="Asp_protease"/>
    <property type="match status" value="1"/>
</dbReference>
<keyword evidence="7" id="KW-1185">Reference proteome</keyword>
<reference evidence="6 7" key="1">
    <citation type="submission" date="2019-05" db="EMBL/GenBank/DDBJ databases">
        <title>The compact genome of Giardia muris reveals important steps in the evolution of intestinal protozoan parasites.</title>
        <authorList>
            <person name="Xu F."/>
            <person name="Jimenez-Gonzalez A."/>
            <person name="Einarsson E."/>
            <person name="Astvaldsson A."/>
            <person name="Peirasmaki D."/>
            <person name="Eckmann L."/>
            <person name="Andersson J.O."/>
            <person name="Svard S.G."/>
            <person name="Jerlstrom-Hultqvist J."/>
        </authorList>
    </citation>
    <scope>NUCLEOTIDE SEQUENCE [LARGE SCALE GENOMIC DNA]</scope>
    <source>
        <strain evidence="6 7">Roberts-Thomson</strain>
    </source>
</reference>
<sequence>MSLFVRTSPGGVLPVSTSHVLTVRALIQMLVLQRHILASPDLISLTFDRQALSPTLALSTLPEGAVLDVFVYTPPSSGTPTNPMLARTTTSTLNLPLTRQYQAVSTTTGESLQTSTALMGGMGAMSLVQQDIETAQLHYPHLLSHRGATVYAYIEANGCGLMAVVDTGAEYSSISLETAQGCNLMQKIDTRCSGRAVGIGATEIVGKVHLCEVRFGDVVVPVSFIVLRDVCDTLIGASTLKHYGAIIDLTNMRLHMSGASIPLVTEDDLRSGMTPLPPQPTQPSHLFV</sequence>
<dbReference type="Proteomes" id="UP000315496">
    <property type="component" value="Chromosome 3"/>
</dbReference>
<evidence type="ECO:0000259" key="5">
    <source>
        <dbReference type="Pfam" id="PF09668"/>
    </source>
</evidence>
<dbReference type="InterPro" id="IPR021109">
    <property type="entry name" value="Peptidase_aspartic_dom_sf"/>
</dbReference>
<dbReference type="PANTHER" id="PTHR12917:SF1">
    <property type="entry name" value="AT13091P"/>
    <property type="match status" value="1"/>
</dbReference>
<keyword evidence="2" id="KW-0645">Protease</keyword>
<gene>
    <name evidence="6" type="ORF">GMRT_10080</name>
</gene>
<dbReference type="AlphaFoldDB" id="A0A4Z1T664"/>
<dbReference type="GO" id="GO:0006508">
    <property type="term" value="P:proteolysis"/>
    <property type="evidence" value="ECO:0007669"/>
    <property type="project" value="UniProtKB-KW"/>
</dbReference>
<dbReference type="Gene3D" id="2.40.70.10">
    <property type="entry name" value="Acid Proteases"/>
    <property type="match status" value="1"/>
</dbReference>
<dbReference type="VEuPathDB" id="GiardiaDB:GMRT_10080"/>
<comment type="caution">
    <text evidence="6">The sequence shown here is derived from an EMBL/GenBank/DDBJ whole genome shotgun (WGS) entry which is preliminary data.</text>
</comment>
<dbReference type="InterPro" id="IPR019103">
    <property type="entry name" value="Peptidase_aspartic_DDI1-type"/>
</dbReference>
<evidence type="ECO:0000313" key="6">
    <source>
        <dbReference type="EMBL" id="TNJ27951.1"/>
    </source>
</evidence>
<name>A0A4Z1T664_GIAMU</name>
<evidence type="ECO:0000256" key="1">
    <source>
        <dbReference type="ARBA" id="ARBA00009136"/>
    </source>
</evidence>
<accession>A0A4Z1T664</accession>
<organism evidence="6 7">
    <name type="scientific">Giardia muris</name>
    <dbReference type="NCBI Taxonomy" id="5742"/>
    <lineage>
        <taxon>Eukaryota</taxon>
        <taxon>Metamonada</taxon>
        <taxon>Diplomonadida</taxon>
        <taxon>Hexamitidae</taxon>
        <taxon>Giardiinae</taxon>
        <taxon>Giardia</taxon>
    </lineage>
</organism>
<evidence type="ECO:0000256" key="2">
    <source>
        <dbReference type="ARBA" id="ARBA00022670"/>
    </source>
</evidence>
<feature type="domain" description="Aspartic peptidase DDI1-type" evidence="5">
    <location>
        <begin position="150"/>
        <end position="248"/>
    </location>
</feature>
<evidence type="ECO:0000313" key="7">
    <source>
        <dbReference type="Proteomes" id="UP000315496"/>
    </source>
</evidence>
<comment type="similarity">
    <text evidence="1">Belongs to the DDI1 family.</text>
</comment>
<evidence type="ECO:0000256" key="3">
    <source>
        <dbReference type="ARBA" id="ARBA00022750"/>
    </source>
</evidence>
<dbReference type="EMBL" id="VDLU01000003">
    <property type="protein sequence ID" value="TNJ27951.1"/>
    <property type="molecule type" value="Genomic_DNA"/>
</dbReference>
<protein>
    <submittedName>
        <fullName evidence="6">DDI1-like DNA-damage inducible protein</fullName>
    </submittedName>
</protein>
<dbReference type="OrthoDB" id="1047367at2759"/>
<keyword evidence="3" id="KW-0064">Aspartyl protease</keyword>
<proteinExistence type="inferred from homology"/>
<dbReference type="SUPFAM" id="SSF50630">
    <property type="entry name" value="Acid proteases"/>
    <property type="match status" value="1"/>
</dbReference>
<evidence type="ECO:0000256" key="4">
    <source>
        <dbReference type="ARBA" id="ARBA00022801"/>
    </source>
</evidence>
<keyword evidence="4" id="KW-0378">Hydrolase</keyword>
<dbReference type="PANTHER" id="PTHR12917">
    <property type="entry name" value="ASPARTYL PROTEASE DDI-RELATED"/>
    <property type="match status" value="1"/>
</dbReference>
<dbReference type="GO" id="GO:0004190">
    <property type="term" value="F:aspartic-type endopeptidase activity"/>
    <property type="evidence" value="ECO:0007669"/>
    <property type="project" value="UniProtKB-KW"/>
</dbReference>